<name>A0ABR4Q4B8_9CEST</name>
<comment type="caution">
    <text evidence="4">The sequence shown here is derived from an EMBL/GenBank/DDBJ whole genome shotgun (WGS) entry which is preliminary data.</text>
</comment>
<dbReference type="InterPro" id="IPR014712">
    <property type="entry name" value="ANTH_dom_sf"/>
</dbReference>
<dbReference type="PANTHER" id="PTHR22951:SF5">
    <property type="entry name" value="PHOSPHATIDYLINOSITOL-BINDING CLATHRIN ASSEMBLY PROTEIN LAP"/>
    <property type="match status" value="1"/>
</dbReference>
<dbReference type="PANTHER" id="PTHR22951">
    <property type="entry name" value="CLATHRIN ASSEMBLY PROTEIN"/>
    <property type="match status" value="1"/>
</dbReference>
<dbReference type="EMBL" id="JAKROA010000013">
    <property type="protein sequence ID" value="KAL5104213.1"/>
    <property type="molecule type" value="Genomic_DNA"/>
</dbReference>
<dbReference type="Gene3D" id="1.20.58.150">
    <property type="entry name" value="ANTH domain"/>
    <property type="match status" value="1"/>
</dbReference>
<feature type="region of interest" description="Disordered" evidence="2">
    <location>
        <begin position="272"/>
        <end position="302"/>
    </location>
</feature>
<evidence type="ECO:0000259" key="3">
    <source>
        <dbReference type="PROSITE" id="PS50942"/>
    </source>
</evidence>
<protein>
    <submittedName>
        <fullName evidence="4">Phosphatidylinositol-binding clathrin assembly protein</fullName>
    </submittedName>
</protein>
<dbReference type="InterPro" id="IPR013809">
    <property type="entry name" value="ENTH"/>
</dbReference>
<comment type="similarity">
    <text evidence="1">Belongs to the PICALM/SNAP91 family.</text>
</comment>
<sequence>MNSGSERFSQYLASNNCQLSSPRSFERSNSQAATMFLFIRHYARYLDARSASYREVAFDFCRIRRKTDDVNMKTMPYAKLVRALSPLERQIDALLAFDASSSELFNGVVLAAYVLLYKDLIRLYAVYNEAMINIIEKFFSMSKKDCQESLRIYKAFLKRMEHVNHFIKVAEACDLLQLQDGFGKQSLIFKPVPTSVLDALEGHLAHLEGKKSNEFKTSPTLSSPSTTTALTGDLVFLQDVSNHQNLSIEQQRIIEEERQRLEAFVSQARAKCSTTTPDHTSGGVDLLQLSPDATSGGSASSKTATSSSLFDDFFFEPALPPSNSQMALSTITTAQPRPLSQFLSEPSSISAVTNPNNPFLPSNPSDWSTITTTSGGCTLALKPPTTTAASDLDSRLAEIAGQLSVSSTNTMTGSAGVSWSGLGKPKQQQSTAHSCEQFPLTNQSFNLTCAPPLQAIQRSQPQYALTQYPATAMGAQASAFSPRPIGVLSNQLALQQLQLQQPQLQQPLQFQNPTIAAAATTATFNPLNPFL</sequence>
<evidence type="ECO:0000256" key="2">
    <source>
        <dbReference type="SAM" id="MobiDB-lite"/>
    </source>
</evidence>
<dbReference type="InterPro" id="IPR045192">
    <property type="entry name" value="AP180-like"/>
</dbReference>
<dbReference type="InterPro" id="IPR011417">
    <property type="entry name" value="ANTH_dom"/>
</dbReference>
<feature type="region of interest" description="Disordered" evidence="2">
    <location>
        <begin position="414"/>
        <end position="434"/>
    </location>
</feature>
<dbReference type="Pfam" id="PF07651">
    <property type="entry name" value="ANTH"/>
    <property type="match status" value="1"/>
</dbReference>
<accession>A0ABR4Q4B8</accession>
<keyword evidence="5" id="KW-1185">Reference proteome</keyword>
<dbReference type="Gene3D" id="1.25.40.90">
    <property type="match status" value="1"/>
</dbReference>
<feature type="domain" description="ENTH" evidence="3">
    <location>
        <begin position="1"/>
        <end position="60"/>
    </location>
</feature>
<dbReference type="PROSITE" id="PS50942">
    <property type="entry name" value="ENTH"/>
    <property type="match status" value="1"/>
</dbReference>
<evidence type="ECO:0000256" key="1">
    <source>
        <dbReference type="ARBA" id="ARBA00008011"/>
    </source>
</evidence>
<evidence type="ECO:0000313" key="5">
    <source>
        <dbReference type="Proteomes" id="UP001651158"/>
    </source>
</evidence>
<dbReference type="SUPFAM" id="SSF48464">
    <property type="entry name" value="ENTH/VHS domain"/>
    <property type="match status" value="1"/>
</dbReference>
<dbReference type="Proteomes" id="UP001651158">
    <property type="component" value="Unassembled WGS sequence"/>
</dbReference>
<evidence type="ECO:0000313" key="4">
    <source>
        <dbReference type="EMBL" id="KAL5104213.1"/>
    </source>
</evidence>
<gene>
    <name evidence="4" type="ORF">TcWFU_001887</name>
</gene>
<dbReference type="SUPFAM" id="SSF89009">
    <property type="entry name" value="GAT-like domain"/>
    <property type="match status" value="1"/>
</dbReference>
<proteinExistence type="inferred from homology"/>
<reference evidence="4 5" key="1">
    <citation type="journal article" date="2022" name="Front. Cell. Infect. Microbiol.">
        <title>The Genomes of Two Strains of Taenia crassiceps the Animal Model for the Study of Human Cysticercosis.</title>
        <authorList>
            <person name="Bobes R.J."/>
            <person name="Estrada K."/>
            <person name="Rios-Valencia D.G."/>
            <person name="Calderon-Gallegos A."/>
            <person name="de la Torre P."/>
            <person name="Carrero J.C."/>
            <person name="Sanchez-Flores A."/>
            <person name="Laclette J.P."/>
        </authorList>
    </citation>
    <scope>NUCLEOTIDE SEQUENCE [LARGE SCALE GENOMIC DNA]</scope>
    <source>
        <strain evidence="4">WFUcys</strain>
    </source>
</reference>
<organism evidence="4 5">
    <name type="scientific">Taenia crassiceps</name>
    <dbReference type="NCBI Taxonomy" id="6207"/>
    <lineage>
        <taxon>Eukaryota</taxon>
        <taxon>Metazoa</taxon>
        <taxon>Spiralia</taxon>
        <taxon>Lophotrochozoa</taxon>
        <taxon>Platyhelminthes</taxon>
        <taxon>Cestoda</taxon>
        <taxon>Eucestoda</taxon>
        <taxon>Cyclophyllidea</taxon>
        <taxon>Taeniidae</taxon>
        <taxon>Taenia</taxon>
    </lineage>
</organism>
<dbReference type="InterPro" id="IPR008942">
    <property type="entry name" value="ENTH_VHS"/>
</dbReference>
<feature type="compositionally biased region" description="Low complexity" evidence="2">
    <location>
        <begin position="293"/>
        <end position="302"/>
    </location>
</feature>